<evidence type="ECO:0008006" key="4">
    <source>
        <dbReference type="Google" id="ProtNLM"/>
    </source>
</evidence>
<dbReference type="InterPro" id="IPR036397">
    <property type="entry name" value="RNaseH_sf"/>
</dbReference>
<evidence type="ECO:0000313" key="3">
    <source>
        <dbReference type="Proteomes" id="UP001519287"/>
    </source>
</evidence>
<sequence>MSRQKLIENPNILPEQLHIDLWPSVDTLCLNGFDRKIFDLRKKAMKLYFENALTQKEIHEITGIEPRNLRRLVHRCLALNPNGVIWGFRALIPQKKIKEYTKLKSNKGLNNKAKTGEFTLLLKKYPNIEEKIVSLYLGRLNKEARDPVMRPKNIYRHFINSCKEQAIAMNEYPFNTEDQGYRSLQRYLKKVRDTHFGKASERYGTDSAQKAQNSGIGEQNEPQIIRPYQIVQFDGHRIDAVFAIKLQTLAGDVIWTVTERVWILAFLDVATRNVLGKYISLNKEYTAADVMICARNAIVPKTKLNLTIPGLTYHDTGGYPSEVFKEAEWATWEACSLDNAKSNLSKLVKDRMHNLIRCNTNPGPVAKPMRRPYIERFFQTLEENGFHRSPSTTGSHFKDPRRNEPDKKAIQFYISLEHLEQLSDVLISNYNGMPHYGLDNLSPLQAMEQRLERGMLPKVMSENLRSELSFLQINTSRKISGNIESGKRPHIYYEGVEYRNEILSHAADLIGTKLELHVCVDDIRFLKAYLPDGSEFGMLVATGRWGVVPHSIKMRKEIMKLKRLKIIHFTEHDCPVSIYQEFLVMDSQNNKRSANKYAIVQQAKNKLEKEVEKERHHVMIEQYNQSIMEEVDDSLVLLEQFKTISF</sequence>
<dbReference type="Proteomes" id="UP001519287">
    <property type="component" value="Unassembled WGS sequence"/>
</dbReference>
<evidence type="ECO:0000313" key="2">
    <source>
        <dbReference type="EMBL" id="MBP1991190.1"/>
    </source>
</evidence>
<dbReference type="EMBL" id="JAGGLB010000008">
    <property type="protein sequence ID" value="MBP1991190.1"/>
    <property type="molecule type" value="Genomic_DNA"/>
</dbReference>
<gene>
    <name evidence="2" type="ORF">J2Z66_002797</name>
</gene>
<feature type="coiled-coil region" evidence="1">
    <location>
        <begin position="590"/>
        <end position="617"/>
    </location>
</feature>
<organism evidence="2 3">
    <name type="scientific">Paenibacillus eucommiae</name>
    <dbReference type="NCBI Taxonomy" id="1355755"/>
    <lineage>
        <taxon>Bacteria</taxon>
        <taxon>Bacillati</taxon>
        <taxon>Bacillota</taxon>
        <taxon>Bacilli</taxon>
        <taxon>Bacillales</taxon>
        <taxon>Paenibacillaceae</taxon>
        <taxon>Paenibacillus</taxon>
    </lineage>
</organism>
<dbReference type="Gene3D" id="3.30.420.10">
    <property type="entry name" value="Ribonuclease H-like superfamily/Ribonuclease H"/>
    <property type="match status" value="1"/>
</dbReference>
<proteinExistence type="predicted"/>
<dbReference type="RefSeq" id="WP_209971961.1">
    <property type="nucleotide sequence ID" value="NZ_JAGGLB010000008.1"/>
</dbReference>
<accession>A0ABS4IUE5</accession>
<comment type="caution">
    <text evidence="2">The sequence shown here is derived from an EMBL/GenBank/DDBJ whole genome shotgun (WGS) entry which is preliminary data.</text>
</comment>
<evidence type="ECO:0000256" key="1">
    <source>
        <dbReference type="SAM" id="Coils"/>
    </source>
</evidence>
<dbReference type="InterPro" id="IPR012337">
    <property type="entry name" value="RNaseH-like_sf"/>
</dbReference>
<keyword evidence="1" id="KW-0175">Coiled coil</keyword>
<dbReference type="SUPFAM" id="SSF53098">
    <property type="entry name" value="Ribonuclease H-like"/>
    <property type="match status" value="1"/>
</dbReference>
<name>A0ABS4IUE5_9BACL</name>
<keyword evidence="3" id="KW-1185">Reference proteome</keyword>
<reference evidence="2 3" key="1">
    <citation type="submission" date="2021-03" db="EMBL/GenBank/DDBJ databases">
        <title>Genomic Encyclopedia of Type Strains, Phase IV (KMG-IV): sequencing the most valuable type-strain genomes for metagenomic binning, comparative biology and taxonomic classification.</title>
        <authorList>
            <person name="Goeker M."/>
        </authorList>
    </citation>
    <scope>NUCLEOTIDE SEQUENCE [LARGE SCALE GENOMIC DNA]</scope>
    <source>
        <strain evidence="2 3">DSM 26048</strain>
    </source>
</reference>
<protein>
    <recommendedName>
        <fullName evidence="4">Integrase catalytic domain-containing protein</fullName>
    </recommendedName>
</protein>